<organism evidence="1 2">
    <name type="scientific">Phakopsora pachyrhizi</name>
    <name type="common">Asian soybean rust disease fungus</name>
    <dbReference type="NCBI Taxonomy" id="170000"/>
    <lineage>
        <taxon>Eukaryota</taxon>
        <taxon>Fungi</taxon>
        <taxon>Dikarya</taxon>
        <taxon>Basidiomycota</taxon>
        <taxon>Pucciniomycotina</taxon>
        <taxon>Pucciniomycetes</taxon>
        <taxon>Pucciniales</taxon>
        <taxon>Phakopsoraceae</taxon>
        <taxon>Phakopsora</taxon>
    </lineage>
</organism>
<proteinExistence type="predicted"/>
<dbReference type="AlphaFoldDB" id="A0AAV0AYU0"/>
<evidence type="ECO:0000313" key="2">
    <source>
        <dbReference type="Proteomes" id="UP001153365"/>
    </source>
</evidence>
<accession>A0AAV0AYU0</accession>
<dbReference type="Proteomes" id="UP001153365">
    <property type="component" value="Unassembled WGS sequence"/>
</dbReference>
<sequence>METSRHSNTAATYQSLNGSAYDTLPSYPVEVKNIQRYNEQIQKNSFAPFLRAKDAHDILGQRSDFAIFKLKTPSLKDTMGTKNQMLWSELARNELNAKTGLSKEFPSLNPKLKAQPQNLFKSREVDLSETLGKLELKDIHSIEDWAPHLGLDHLNDQKIFLKDQVTTTFYRAYKALDEKEENVKNLKLKLDFFRSSLERSRNYYLDLIVSKIKQLGTKSSKEYLKSLESLPQGTQDSTRKEWLRIVDEAARLATKKPLWQRIPGFFAGDLISKLHSKVLPRIQIFFKTSPVPKQRILNIYQQIRKTLSKTFSKFTKQKIKSYLKRIRNIFKTKNFNSENILRFFEERYIKSLRKEPGWEKKAVPEALEKIRSRLKSGESESVRASPHDKVALELGKVLDAGMSLSDRESRLVVEIAKRNGKKLLYWDQKFENRIMDLSVQERARAKLLVAEHDLKTSEDYYFSAFKINAAQVLKILADKGSRGFTWSKEDIRLIENLWNISPDRVREEDLDPVLVGELQRRLHKDYLDKVLPRARVMIETSDPNEIQENVKALYNKILRHPMPNDQHQPRPMLPASDGFYKPELVFTDQEIVLIQDLSDSYYQLSRPLYNNGWPRRIDVIADIQNSYTFNDQLRATKVLKAISNSKGLTDRQKALMNLQASKNLQVTKDDMKGADDFLKSLGSLPARTRASLVSDIIDESLIQEFSLDENEVRQLATKTRSGEKLPVTKNDARVTAEIDHLAKIFDRIIISMSDKEKAFFYNQKTFNANGVQLLTFKVPNPPGGIAIEDRFRLVMYSMMHWSPTVEDRALQRLERMKELSIKLSGAQESLFKKLQEKNILLISRQEWQSINTLAFEDIIAQSLKIQSSVEQLTSKLIEGAKIETLDISELKILNNLKQEELSNIKNLVRTSDKDFVAINRSGGSPYMESRVSKINEILHAAYGRQRLDLTTEDIESAYKFGKKSVDRYAELVSELELEVEVAPLLNDDFIKVGKIHFKEEPPKW</sequence>
<protein>
    <submittedName>
        <fullName evidence="1">Uncharacterized protein</fullName>
    </submittedName>
</protein>
<gene>
    <name evidence="1" type="ORF">PPACK8108_LOCUS10421</name>
</gene>
<name>A0AAV0AYU0_PHAPC</name>
<dbReference type="EMBL" id="CALTRL010002332">
    <property type="protein sequence ID" value="CAH7675415.1"/>
    <property type="molecule type" value="Genomic_DNA"/>
</dbReference>
<reference evidence="1" key="1">
    <citation type="submission" date="2022-06" db="EMBL/GenBank/DDBJ databases">
        <authorList>
            <consortium name="SYNGENTA / RWTH Aachen University"/>
        </authorList>
    </citation>
    <scope>NUCLEOTIDE SEQUENCE</scope>
</reference>
<evidence type="ECO:0000313" key="1">
    <source>
        <dbReference type="EMBL" id="CAH7675415.1"/>
    </source>
</evidence>
<comment type="caution">
    <text evidence="1">The sequence shown here is derived from an EMBL/GenBank/DDBJ whole genome shotgun (WGS) entry which is preliminary data.</text>
</comment>
<keyword evidence="2" id="KW-1185">Reference proteome</keyword>